<comment type="caution">
    <text evidence="5">The sequence shown here is derived from an EMBL/GenBank/DDBJ whole genome shotgun (WGS) entry which is preliminary data.</text>
</comment>
<comment type="catalytic activity">
    <reaction evidence="1">
        <text>2-phosphoglycolate + H2O = glycolate + phosphate</text>
        <dbReference type="Rhea" id="RHEA:14369"/>
        <dbReference type="ChEBI" id="CHEBI:15377"/>
        <dbReference type="ChEBI" id="CHEBI:29805"/>
        <dbReference type="ChEBI" id="CHEBI:43474"/>
        <dbReference type="ChEBI" id="CHEBI:58033"/>
        <dbReference type="EC" id="3.1.3.18"/>
    </reaction>
</comment>
<dbReference type="Pfam" id="PF00702">
    <property type="entry name" value="Hydrolase"/>
    <property type="match status" value="1"/>
</dbReference>
<dbReference type="InterPro" id="IPR036412">
    <property type="entry name" value="HAD-like_sf"/>
</dbReference>
<evidence type="ECO:0000256" key="4">
    <source>
        <dbReference type="ARBA" id="ARBA00013078"/>
    </source>
</evidence>
<dbReference type="PRINTS" id="PR00413">
    <property type="entry name" value="HADHALOGNASE"/>
</dbReference>
<dbReference type="OrthoDB" id="9797743at2"/>
<sequence>MTGARGGRGLRGIVFDKDGTLYDFNATWGAWTLGMLEAEAGGDPLLVEAMAELLGYDPEARRFRKDSLVIAHTPGEIADVIGPLLPGRPSKAEIVGRMNARSAVAPQVEAAPLGPFLDGLIGRGLTLGVATNDGEQPARAHLEASGVADRFAFLAGADSGHGYKPGPGQLRAFCEATGLIPSEVAMVGDSAHDLLAGRAAGMVTVGVLTGLAEEADLAPLAEVVLTSIADLPRWLDL</sequence>
<keyword evidence="5" id="KW-0378">Hydrolase</keyword>
<dbReference type="GO" id="GO:0005829">
    <property type="term" value="C:cytosol"/>
    <property type="evidence" value="ECO:0007669"/>
    <property type="project" value="TreeGrafter"/>
</dbReference>
<dbReference type="GO" id="GO:0006281">
    <property type="term" value="P:DNA repair"/>
    <property type="evidence" value="ECO:0007669"/>
    <property type="project" value="TreeGrafter"/>
</dbReference>
<dbReference type="PANTHER" id="PTHR43434:SF1">
    <property type="entry name" value="PHOSPHOGLYCOLATE PHOSPHATASE"/>
    <property type="match status" value="1"/>
</dbReference>
<reference evidence="5 6" key="1">
    <citation type="submission" date="2018-10" db="EMBL/GenBank/DDBJ databases">
        <title>Histidinibacterium lentulum gen. nov., sp. nov., a marine bacterium from the culture broth of Picochlorum sp. 122.</title>
        <authorList>
            <person name="Wang G."/>
        </authorList>
    </citation>
    <scope>NUCLEOTIDE SEQUENCE [LARGE SCALE GENOMIC DNA]</scope>
    <source>
        <strain evidence="5 6">B17</strain>
    </source>
</reference>
<dbReference type="SUPFAM" id="SSF56784">
    <property type="entry name" value="HAD-like"/>
    <property type="match status" value="1"/>
</dbReference>
<dbReference type="EMBL" id="RDRB01000014">
    <property type="protein sequence ID" value="ROT95921.1"/>
    <property type="molecule type" value="Genomic_DNA"/>
</dbReference>
<comment type="similarity">
    <text evidence="3">Belongs to the HAD-like hydrolase superfamily. CbbY/CbbZ/Gph/YieH family.</text>
</comment>
<dbReference type="EC" id="3.1.3.18" evidence="4"/>
<dbReference type="SFLD" id="SFLDS00003">
    <property type="entry name" value="Haloacid_Dehalogenase"/>
    <property type="match status" value="1"/>
</dbReference>
<evidence type="ECO:0000256" key="1">
    <source>
        <dbReference type="ARBA" id="ARBA00000830"/>
    </source>
</evidence>
<dbReference type="Gene3D" id="3.40.50.1000">
    <property type="entry name" value="HAD superfamily/HAD-like"/>
    <property type="match status" value="1"/>
</dbReference>
<evidence type="ECO:0000256" key="3">
    <source>
        <dbReference type="ARBA" id="ARBA00006171"/>
    </source>
</evidence>
<keyword evidence="6" id="KW-1185">Reference proteome</keyword>
<dbReference type="Gene3D" id="1.10.150.240">
    <property type="entry name" value="Putative phosphatase, domain 2"/>
    <property type="match status" value="1"/>
</dbReference>
<name>A0A3N2QL42_9RHOB</name>
<dbReference type="InterPro" id="IPR023214">
    <property type="entry name" value="HAD_sf"/>
</dbReference>
<comment type="pathway">
    <text evidence="2">Organic acid metabolism; glycolate biosynthesis; glycolate from 2-phosphoglycolate: step 1/1.</text>
</comment>
<organism evidence="5 6">
    <name type="scientific">Histidinibacterium lentulum</name>
    <dbReference type="NCBI Taxonomy" id="2480588"/>
    <lineage>
        <taxon>Bacteria</taxon>
        <taxon>Pseudomonadati</taxon>
        <taxon>Pseudomonadota</taxon>
        <taxon>Alphaproteobacteria</taxon>
        <taxon>Rhodobacterales</taxon>
        <taxon>Paracoccaceae</taxon>
        <taxon>Histidinibacterium</taxon>
    </lineage>
</organism>
<evidence type="ECO:0000256" key="2">
    <source>
        <dbReference type="ARBA" id="ARBA00004818"/>
    </source>
</evidence>
<protein>
    <recommendedName>
        <fullName evidence="4">phosphoglycolate phosphatase</fullName>
        <ecNumber evidence="4">3.1.3.18</ecNumber>
    </recommendedName>
</protein>
<dbReference type="PANTHER" id="PTHR43434">
    <property type="entry name" value="PHOSPHOGLYCOLATE PHOSPHATASE"/>
    <property type="match status" value="1"/>
</dbReference>
<accession>A0A3N2QL42</accession>
<dbReference type="InterPro" id="IPR023198">
    <property type="entry name" value="PGP-like_dom2"/>
</dbReference>
<dbReference type="Proteomes" id="UP000268016">
    <property type="component" value="Unassembled WGS sequence"/>
</dbReference>
<proteinExistence type="inferred from homology"/>
<dbReference type="InterPro" id="IPR050155">
    <property type="entry name" value="HAD-like_hydrolase_sf"/>
</dbReference>
<dbReference type="InterPro" id="IPR006439">
    <property type="entry name" value="HAD-SF_hydro_IA"/>
</dbReference>
<dbReference type="NCBIfam" id="TIGR01549">
    <property type="entry name" value="HAD-SF-IA-v1"/>
    <property type="match status" value="1"/>
</dbReference>
<evidence type="ECO:0000313" key="6">
    <source>
        <dbReference type="Proteomes" id="UP000268016"/>
    </source>
</evidence>
<evidence type="ECO:0000313" key="5">
    <source>
        <dbReference type="EMBL" id="ROT95921.1"/>
    </source>
</evidence>
<dbReference type="GO" id="GO:0008967">
    <property type="term" value="F:phosphoglycolate phosphatase activity"/>
    <property type="evidence" value="ECO:0007669"/>
    <property type="project" value="UniProtKB-EC"/>
</dbReference>
<dbReference type="AlphaFoldDB" id="A0A3N2QL42"/>
<gene>
    <name evidence="5" type="ORF">EAT49_19635</name>
</gene>
<dbReference type="SFLD" id="SFLDG01129">
    <property type="entry name" value="C1.5:_HAD__Beta-PGM__Phosphata"/>
    <property type="match status" value="1"/>
</dbReference>